<dbReference type="PANTHER" id="PTHR35936">
    <property type="entry name" value="MEMBRANE-BOUND LYTIC MUREIN TRANSGLYCOSYLASE F"/>
    <property type="match status" value="1"/>
</dbReference>
<keyword evidence="5" id="KW-1185">Reference proteome</keyword>
<feature type="chain" id="PRO_5045850866" evidence="2">
    <location>
        <begin position="27"/>
        <end position="278"/>
    </location>
</feature>
<dbReference type="SUPFAM" id="SSF53850">
    <property type="entry name" value="Periplasmic binding protein-like II"/>
    <property type="match status" value="1"/>
</dbReference>
<dbReference type="PANTHER" id="PTHR35936:SF17">
    <property type="entry name" value="ARGININE-BINDING EXTRACELLULAR PROTEIN ARTP"/>
    <property type="match status" value="1"/>
</dbReference>
<dbReference type="EMBL" id="JBHTJV010000002">
    <property type="protein sequence ID" value="MFD0915344.1"/>
    <property type="molecule type" value="Genomic_DNA"/>
</dbReference>
<dbReference type="InterPro" id="IPR001638">
    <property type="entry name" value="Solute-binding_3/MltF_N"/>
</dbReference>
<dbReference type="Gene3D" id="3.40.190.10">
    <property type="entry name" value="Periplasmic binding protein-like II"/>
    <property type="match status" value="2"/>
</dbReference>
<feature type="domain" description="Solute-binding protein family 3/N-terminal" evidence="3">
    <location>
        <begin position="40"/>
        <end position="271"/>
    </location>
</feature>
<evidence type="ECO:0000313" key="5">
    <source>
        <dbReference type="Proteomes" id="UP001597101"/>
    </source>
</evidence>
<feature type="signal peptide" evidence="2">
    <location>
        <begin position="1"/>
        <end position="26"/>
    </location>
</feature>
<dbReference type="Proteomes" id="UP001597101">
    <property type="component" value="Unassembled WGS sequence"/>
</dbReference>
<sequence>MRLSFLRLLAGGLLLSTSLIASPALAANECAQGKTLTDGVLTIATGNPAYYPWVIDDKPEEGKGFEAAVAYAVAKQMGFAADQVTWVRTSFDEAIQPGEKNFDFNMQQYSITEDREKVVDFSVPYYTAAMAVLVRKQTIEGGLKPDIASLKKLKWGAVGTTTAVPVLFDLVKPDNDPLLYDDTANVAEAMKANQIDAAIFDLPTALYLSAVVVEDGALLGQFAPELSKNPDQFGMLMTEGNPLKECVDAAITALKEDGTLAKLEASWLQEATGVPLIK</sequence>
<dbReference type="RefSeq" id="WP_377211191.1">
    <property type="nucleotide sequence ID" value="NZ_JBHTJV010000002.1"/>
</dbReference>
<name>A0ABW3FEX3_9HYPH</name>
<evidence type="ECO:0000259" key="3">
    <source>
        <dbReference type="SMART" id="SM00062"/>
    </source>
</evidence>
<dbReference type="SMART" id="SM00062">
    <property type="entry name" value="PBPb"/>
    <property type="match status" value="1"/>
</dbReference>
<proteinExistence type="predicted"/>
<dbReference type="Pfam" id="PF00497">
    <property type="entry name" value="SBP_bac_3"/>
    <property type="match status" value="1"/>
</dbReference>
<accession>A0ABW3FEX3</accession>
<comment type="caution">
    <text evidence="4">The sequence shown here is derived from an EMBL/GenBank/DDBJ whole genome shotgun (WGS) entry which is preliminary data.</text>
</comment>
<protein>
    <submittedName>
        <fullName evidence="4">ABC transporter substrate-binding protein</fullName>
    </submittedName>
</protein>
<evidence type="ECO:0000313" key="4">
    <source>
        <dbReference type="EMBL" id="MFD0915344.1"/>
    </source>
</evidence>
<gene>
    <name evidence="4" type="ORF">ACFQ14_02880</name>
</gene>
<reference evidence="5" key="1">
    <citation type="journal article" date="2019" name="Int. J. Syst. Evol. Microbiol.">
        <title>The Global Catalogue of Microorganisms (GCM) 10K type strain sequencing project: providing services to taxonomists for standard genome sequencing and annotation.</title>
        <authorList>
            <consortium name="The Broad Institute Genomics Platform"/>
            <consortium name="The Broad Institute Genome Sequencing Center for Infectious Disease"/>
            <person name="Wu L."/>
            <person name="Ma J."/>
        </authorList>
    </citation>
    <scope>NUCLEOTIDE SEQUENCE [LARGE SCALE GENOMIC DNA]</scope>
    <source>
        <strain evidence="5">CCUG 60023</strain>
    </source>
</reference>
<evidence type="ECO:0000256" key="2">
    <source>
        <dbReference type="SAM" id="SignalP"/>
    </source>
</evidence>
<keyword evidence="1 2" id="KW-0732">Signal</keyword>
<organism evidence="4 5">
    <name type="scientific">Pseudahrensia aquimaris</name>
    <dbReference type="NCBI Taxonomy" id="744461"/>
    <lineage>
        <taxon>Bacteria</taxon>
        <taxon>Pseudomonadati</taxon>
        <taxon>Pseudomonadota</taxon>
        <taxon>Alphaproteobacteria</taxon>
        <taxon>Hyphomicrobiales</taxon>
        <taxon>Ahrensiaceae</taxon>
        <taxon>Pseudahrensia</taxon>
    </lineage>
</organism>
<evidence type="ECO:0000256" key="1">
    <source>
        <dbReference type="ARBA" id="ARBA00022729"/>
    </source>
</evidence>
<dbReference type="CDD" id="cd13530">
    <property type="entry name" value="PBP2_peptides_like"/>
    <property type="match status" value="1"/>
</dbReference>